<dbReference type="InterPro" id="IPR001806">
    <property type="entry name" value="Small_GTPase"/>
</dbReference>
<gene>
    <name evidence="1" type="ORF">PROFUN_09175</name>
</gene>
<dbReference type="PRINTS" id="PR00449">
    <property type="entry name" value="RASTRNSFRMNG"/>
</dbReference>
<dbReference type="PANTHER" id="PTHR34144:SF7">
    <property type="entry name" value="EXPORT PROTEIN (CAP59), PUTATIVE (AFU_ORTHOLOGUE AFUA_7G05020)-RELATED"/>
    <property type="match status" value="1"/>
</dbReference>
<dbReference type="Pfam" id="PF00071">
    <property type="entry name" value="Ras"/>
    <property type="match status" value="1"/>
</dbReference>
<dbReference type="STRING" id="1890364.A0A2P6MVL0"/>
<dbReference type="PANTHER" id="PTHR34144">
    <property type="entry name" value="CHROMOSOME 8, WHOLE GENOME SHOTGUN SEQUENCE"/>
    <property type="match status" value="1"/>
</dbReference>
<dbReference type="OrthoDB" id="262547at2759"/>
<reference evidence="1 2" key="1">
    <citation type="journal article" date="2018" name="Genome Biol. Evol.">
        <title>Multiple Roots of Fruiting Body Formation in Amoebozoa.</title>
        <authorList>
            <person name="Hillmann F."/>
            <person name="Forbes G."/>
            <person name="Novohradska S."/>
            <person name="Ferling I."/>
            <person name="Riege K."/>
            <person name="Groth M."/>
            <person name="Westermann M."/>
            <person name="Marz M."/>
            <person name="Spaller T."/>
            <person name="Winckler T."/>
            <person name="Schaap P."/>
            <person name="Glockner G."/>
        </authorList>
    </citation>
    <scope>NUCLEOTIDE SEQUENCE [LARGE SCALE GENOMIC DNA]</scope>
    <source>
        <strain evidence="1 2">Jena</strain>
    </source>
</reference>
<dbReference type="PROSITE" id="PS51420">
    <property type="entry name" value="RHO"/>
    <property type="match status" value="1"/>
</dbReference>
<dbReference type="SMART" id="SM00173">
    <property type="entry name" value="RAS"/>
    <property type="match status" value="1"/>
</dbReference>
<keyword evidence="2" id="KW-1185">Reference proteome</keyword>
<proteinExistence type="predicted"/>
<organism evidence="1 2">
    <name type="scientific">Planoprotostelium fungivorum</name>
    <dbReference type="NCBI Taxonomy" id="1890364"/>
    <lineage>
        <taxon>Eukaryota</taxon>
        <taxon>Amoebozoa</taxon>
        <taxon>Evosea</taxon>
        <taxon>Variosea</taxon>
        <taxon>Cavosteliida</taxon>
        <taxon>Cavosteliaceae</taxon>
        <taxon>Planoprotostelium</taxon>
    </lineage>
</organism>
<dbReference type="SMART" id="SM00175">
    <property type="entry name" value="RAB"/>
    <property type="match status" value="1"/>
</dbReference>
<dbReference type="GO" id="GO:0003924">
    <property type="term" value="F:GTPase activity"/>
    <property type="evidence" value="ECO:0007669"/>
    <property type="project" value="InterPro"/>
</dbReference>
<accession>A0A2P6MVL0</accession>
<dbReference type="Proteomes" id="UP000241769">
    <property type="component" value="Unassembled WGS sequence"/>
</dbReference>
<dbReference type="SMART" id="SM00174">
    <property type="entry name" value="RHO"/>
    <property type="match status" value="1"/>
</dbReference>
<comment type="caution">
    <text evidence="1">The sequence shown here is derived from an EMBL/GenBank/DDBJ whole genome shotgun (WGS) entry which is preliminary data.</text>
</comment>
<dbReference type="EMBL" id="MDYQ01000364">
    <property type="protein sequence ID" value="PRP75751.1"/>
    <property type="molecule type" value="Genomic_DNA"/>
</dbReference>
<name>A0A2P6MVL0_9EUKA</name>
<evidence type="ECO:0000313" key="1">
    <source>
        <dbReference type="EMBL" id="PRP75751.1"/>
    </source>
</evidence>
<dbReference type="InParanoid" id="A0A2P6MVL0"/>
<dbReference type="InterPro" id="IPR021047">
    <property type="entry name" value="Mannosyltransferase_CMT1"/>
</dbReference>
<protein>
    <submittedName>
        <fullName evidence="1">Capsular associated protein</fullName>
    </submittedName>
</protein>
<dbReference type="AlphaFoldDB" id="A0A2P6MVL0"/>
<dbReference type="GO" id="GO:0005525">
    <property type="term" value="F:GTP binding"/>
    <property type="evidence" value="ECO:0007669"/>
    <property type="project" value="InterPro"/>
</dbReference>
<dbReference type="Gene3D" id="3.40.50.300">
    <property type="entry name" value="P-loop containing nucleotide triphosphate hydrolases"/>
    <property type="match status" value="1"/>
</dbReference>
<evidence type="ECO:0000313" key="2">
    <source>
        <dbReference type="Proteomes" id="UP000241769"/>
    </source>
</evidence>
<dbReference type="SUPFAM" id="SSF52540">
    <property type="entry name" value="P-loop containing nucleoside triphosphate hydrolases"/>
    <property type="match status" value="1"/>
</dbReference>
<dbReference type="InterPro" id="IPR027417">
    <property type="entry name" value="P-loop_NTPase"/>
</dbReference>
<sequence length="606" mass="70202">MYKLNVAHESIISLAILTIFYLLFASRVDTTERDSSFSQNNQIRYFIAINFYNNEAVLPHFMIQWERFVTIVEFFSRDKTPLFLDDFRRLADRLDIPHHIVTAKGTGRAPGMDRIEHLAAIRNRVLEPLFNQSMGGNNSFIWRQQPGEMKIIFLNDIYFQAEDIMQLIQTRGGEFDFVCGLDFFFAFYDRWVTRDVVGEDFDDFYPYVRHEASQELFHSGTPFLVKSCWNGAAVFNAEPILNGLRFRHSANDNCPRSECYYMCRDLESLYHQSRIYVNPNVRVAYSWKWYYYHNYVQKWVDVVLWRVRTLRSKWTANVRTLCRICTVARKFQQIVVEGKGKNFHRTVNTLLSDTLIQRTSHDEPIRFDRLGTVNAFQGETQTKRHFINKFVLGPLREEQSRKKRLQQIEMNICVMGDRNVGKTQLITQSISHIPYHGGSYIPDEEPGFYDKHLVCKGRTVMTRLCDVPGNPACFPIGFMPSLGVDAFVICFSLVDPTSFVSVGTKWIPLIRCAGYVDAPIFLVGCKLDQRDDFETGDYIAPNGVISNEDMEVYGSELGLQGFYDVCSSTTGENLFELFINIATRILTPEDNSEEKQKKEGRECVVS</sequence>
<dbReference type="Pfam" id="PF11735">
    <property type="entry name" value="CAP59_mtransfer"/>
    <property type="match status" value="1"/>
</dbReference>